<gene>
    <name evidence="7" type="primary">trxB-1</name>
    <name evidence="7" type="ordered locus">Mtc_0964</name>
</gene>
<dbReference type="Pfam" id="PF07992">
    <property type="entry name" value="Pyr_redox_2"/>
    <property type="match status" value="1"/>
</dbReference>
<dbReference type="EMBL" id="CP003243">
    <property type="protein sequence ID" value="AFC99720.1"/>
    <property type="molecule type" value="Genomic_DNA"/>
</dbReference>
<dbReference type="STRING" id="1041930.Mtc_0964"/>
<dbReference type="AlphaFoldDB" id="H8I5Q3"/>
<reference evidence="7 8" key="1">
    <citation type="journal article" date="2012" name="J. Bacteriol.">
        <title>Complete genome sequence of a thermophilic methanogen, Methanocella conradii HZ254, isolated from Chinese rice field soil.</title>
        <authorList>
            <person name="Lu Z."/>
            <person name="Lu Y."/>
        </authorList>
    </citation>
    <scope>NUCLEOTIDE SEQUENCE [LARGE SCALE GENOMIC DNA]</scope>
    <source>
        <strain evidence="8">DSM 24694 / JCM 17849 / CGMCC 1.5162 / HZ254</strain>
    </source>
</reference>
<evidence type="ECO:0000313" key="7">
    <source>
        <dbReference type="EMBL" id="AFC99720.1"/>
    </source>
</evidence>
<evidence type="ECO:0000256" key="4">
    <source>
        <dbReference type="ARBA" id="ARBA00023157"/>
    </source>
</evidence>
<keyword evidence="1" id="KW-0285">Flavoprotein</keyword>
<evidence type="ECO:0000259" key="6">
    <source>
        <dbReference type="Pfam" id="PF07992"/>
    </source>
</evidence>
<dbReference type="PRINTS" id="PR00368">
    <property type="entry name" value="FADPNR"/>
</dbReference>
<dbReference type="PANTHER" id="PTHR48105">
    <property type="entry name" value="THIOREDOXIN REDUCTASE 1-RELATED-RELATED"/>
    <property type="match status" value="1"/>
</dbReference>
<dbReference type="EC" id="1.8.1.9" evidence="7"/>
<evidence type="ECO:0000256" key="2">
    <source>
        <dbReference type="ARBA" id="ARBA00022827"/>
    </source>
</evidence>
<dbReference type="PROSITE" id="PS00573">
    <property type="entry name" value="PYRIDINE_REDOX_2"/>
    <property type="match status" value="1"/>
</dbReference>
<dbReference type="RefSeq" id="WP_014405558.1">
    <property type="nucleotide sequence ID" value="NC_017034.1"/>
</dbReference>
<dbReference type="PRINTS" id="PR00469">
    <property type="entry name" value="PNDRDTASEII"/>
</dbReference>
<dbReference type="InterPro" id="IPR050097">
    <property type="entry name" value="Ferredoxin-NADP_redctase_2"/>
</dbReference>
<dbReference type="Gene3D" id="3.50.50.60">
    <property type="entry name" value="FAD/NAD(P)-binding domain"/>
    <property type="match status" value="2"/>
</dbReference>
<dbReference type="SUPFAM" id="SSF51905">
    <property type="entry name" value="FAD/NAD(P)-binding domain"/>
    <property type="match status" value="1"/>
</dbReference>
<keyword evidence="8" id="KW-1185">Reference proteome</keyword>
<dbReference type="InterPro" id="IPR036188">
    <property type="entry name" value="FAD/NAD-bd_sf"/>
</dbReference>
<dbReference type="eggNOG" id="arCOG01296">
    <property type="taxonomic scope" value="Archaea"/>
</dbReference>
<dbReference type="GeneID" id="11971086"/>
<keyword evidence="4" id="KW-1015">Disulfide bond</keyword>
<keyword evidence="2" id="KW-0274">FAD</keyword>
<keyword evidence="5" id="KW-0676">Redox-active center</keyword>
<name>H8I5Q3_METCZ</name>
<dbReference type="OrthoDB" id="27340at2157"/>
<protein>
    <submittedName>
        <fullName evidence="7">Thioredoxin reductase (TrxR)</fullName>
        <ecNumber evidence="7">1.8.1.9</ecNumber>
    </submittedName>
</protein>
<sequence>MADIYDVAIIGAGPAGLTAAIYCGRSGLSTIVFGNIYDSQIAKAGDIRNYPGIESIQGVDLIEKFQSQAERYGIKIVTSNVTRAIPGEVFTLYSDVDEYKCRSVIVATGSKHRELNIPGEKDFVYKGVSYCSICDGNLYRGKPVAMVGSGDLAAKAALYLAGLCKEVLVLTEKHDMDSPMYIEQVRSTGNIRVIGDARVLAIEGREYVERIKFQANEGPVETANVEAVFIEGGIPNTLLAQELGLKLDDKGNIEVSRPDQSTNVEGVFAAGDVTSGIHQVSKAVGEGASAAMSAIMYVKKKAKK</sequence>
<feature type="domain" description="FAD/NAD(P)-binding" evidence="6">
    <location>
        <begin position="5"/>
        <end position="287"/>
    </location>
</feature>
<evidence type="ECO:0000256" key="5">
    <source>
        <dbReference type="ARBA" id="ARBA00023284"/>
    </source>
</evidence>
<keyword evidence="3 7" id="KW-0560">Oxidoreductase</keyword>
<accession>H8I5Q3</accession>
<evidence type="ECO:0000256" key="1">
    <source>
        <dbReference type="ARBA" id="ARBA00022630"/>
    </source>
</evidence>
<evidence type="ECO:0000313" key="8">
    <source>
        <dbReference type="Proteomes" id="UP000005233"/>
    </source>
</evidence>
<dbReference type="Proteomes" id="UP000005233">
    <property type="component" value="Chromosome"/>
</dbReference>
<dbReference type="HOGENOM" id="CLU_031864_5_3_2"/>
<dbReference type="KEGG" id="mez:Mtc_0964"/>
<evidence type="ECO:0000256" key="3">
    <source>
        <dbReference type="ARBA" id="ARBA00023002"/>
    </source>
</evidence>
<dbReference type="GO" id="GO:0004791">
    <property type="term" value="F:thioredoxin-disulfide reductase (NADPH) activity"/>
    <property type="evidence" value="ECO:0007669"/>
    <property type="project" value="UniProtKB-EC"/>
</dbReference>
<dbReference type="InterPro" id="IPR008255">
    <property type="entry name" value="Pyr_nucl-diS_OxRdtase_2_AS"/>
</dbReference>
<dbReference type="InterPro" id="IPR023753">
    <property type="entry name" value="FAD/NAD-binding_dom"/>
</dbReference>
<proteinExistence type="predicted"/>
<organism evidence="7 8">
    <name type="scientific">Methanocella conradii (strain DSM 24694 / JCM 17849 / CGMCC 1.5162 / HZ254)</name>
    <dbReference type="NCBI Taxonomy" id="1041930"/>
    <lineage>
        <taxon>Archaea</taxon>
        <taxon>Methanobacteriati</taxon>
        <taxon>Methanobacteriota</taxon>
        <taxon>Stenosarchaea group</taxon>
        <taxon>Methanomicrobia</taxon>
        <taxon>Methanocellales</taxon>
        <taxon>Methanocellaceae</taxon>
        <taxon>Methanocella</taxon>
    </lineage>
</organism>